<sequence length="159" mass="18382">MKGDKKIITQLNSLLAGELTAIDQYFIHAEMYKDWGLNALFERINHEMEDEREHARQLIARILFLEGTPDLSKREPLNIGKDTPSMLENDLALEYSVVKHLKEVIAECEKAQDYVTRELLVTMLDDTEEDHAHWLEKQLRLIKLTGLQNYLQSQMSGAA</sequence>
<feature type="binding site" evidence="10">
    <location>
        <position position="128"/>
    </location>
    <ligand>
        <name>Fe cation</name>
        <dbReference type="ChEBI" id="CHEBI:24875"/>
        <label>1</label>
    </ligand>
</feature>
<dbReference type="PANTHER" id="PTHR30295">
    <property type="entry name" value="BACTERIOFERRITIN"/>
    <property type="match status" value="1"/>
</dbReference>
<keyword evidence="5" id="KW-0560">Oxidoreductase</keyword>
<name>A0A5C1E6L6_9RHOO</name>
<dbReference type="RefSeq" id="WP_149424965.1">
    <property type="nucleotide sequence ID" value="NZ_CP022579.1"/>
</dbReference>
<evidence type="ECO:0000256" key="10">
    <source>
        <dbReference type="PIRSR" id="PIRSR002560-1"/>
    </source>
</evidence>
<dbReference type="GO" id="GO:0006879">
    <property type="term" value="P:intracellular iron ion homeostasis"/>
    <property type="evidence" value="ECO:0007669"/>
    <property type="project" value="UniProtKB-KW"/>
</dbReference>
<evidence type="ECO:0000259" key="12">
    <source>
        <dbReference type="PROSITE" id="PS50905"/>
    </source>
</evidence>
<feature type="binding site" evidence="10">
    <location>
        <position position="131"/>
    </location>
    <ligand>
        <name>Fe cation</name>
        <dbReference type="ChEBI" id="CHEBI:24875"/>
        <label>2</label>
    </ligand>
</feature>
<dbReference type="KEGG" id="otr:OTERR_08390"/>
<feature type="domain" description="Ferritin-like diiron" evidence="12">
    <location>
        <begin position="1"/>
        <end position="146"/>
    </location>
</feature>
<keyword evidence="3" id="KW-0813">Transport</keyword>
<comment type="catalytic activity">
    <reaction evidence="8">
        <text>Fe(2+)(in) = Fe(2+)(out)</text>
        <dbReference type="Rhea" id="RHEA:28486"/>
        <dbReference type="ChEBI" id="CHEBI:29033"/>
    </reaction>
</comment>
<keyword evidence="2 9" id="KW-0409">Iron storage</keyword>
<feature type="binding site" evidence="10">
    <location>
        <position position="51"/>
    </location>
    <ligand>
        <name>Fe cation</name>
        <dbReference type="ChEBI" id="CHEBI:24875"/>
        <label>2</label>
    </ligand>
</feature>
<comment type="function">
    <text evidence="11">Iron-storage protein.</text>
</comment>
<evidence type="ECO:0000256" key="11">
    <source>
        <dbReference type="RuleBase" id="RU000623"/>
    </source>
</evidence>
<dbReference type="AlphaFoldDB" id="A0A5C1E6L6"/>
<dbReference type="GO" id="GO:0008199">
    <property type="term" value="F:ferric iron binding"/>
    <property type="evidence" value="ECO:0007669"/>
    <property type="project" value="InterPro"/>
</dbReference>
<evidence type="ECO:0000256" key="2">
    <source>
        <dbReference type="ARBA" id="ARBA00022434"/>
    </source>
</evidence>
<reference evidence="13 14" key="1">
    <citation type="submission" date="2017-07" db="EMBL/GenBank/DDBJ databases">
        <title>Complete genome sequence of Oryzomicrobium terrae TPP412.</title>
        <authorList>
            <person name="Chiu L.-W."/>
            <person name="Lo K.-J."/>
            <person name="Tsai Y.-M."/>
            <person name="Lin S.-S."/>
            <person name="Kuo C.-H."/>
            <person name="Liu C.-T."/>
        </authorList>
    </citation>
    <scope>NUCLEOTIDE SEQUENCE [LARGE SCALE GENOMIC DNA]</scope>
    <source>
        <strain evidence="13 14">TPP412</strain>
    </source>
</reference>
<dbReference type="CDD" id="cd00907">
    <property type="entry name" value="Bacterioferritin"/>
    <property type="match status" value="1"/>
</dbReference>
<organism evidence="13 14">
    <name type="scientific">Oryzomicrobium terrae</name>
    <dbReference type="NCBI Taxonomy" id="1735038"/>
    <lineage>
        <taxon>Bacteria</taxon>
        <taxon>Pseudomonadati</taxon>
        <taxon>Pseudomonadota</taxon>
        <taxon>Betaproteobacteria</taxon>
        <taxon>Rhodocyclales</taxon>
        <taxon>Rhodocyclaceae</taxon>
        <taxon>Oryzomicrobium</taxon>
    </lineage>
</organism>
<keyword evidence="11" id="KW-0349">Heme</keyword>
<dbReference type="InterPro" id="IPR009078">
    <property type="entry name" value="Ferritin-like_SF"/>
</dbReference>
<comment type="similarity">
    <text evidence="1 9 11">Belongs to the bacterioferritin family.</text>
</comment>
<dbReference type="InterPro" id="IPR008331">
    <property type="entry name" value="Ferritin_DPS_dom"/>
</dbReference>
<dbReference type="GO" id="GO:0020037">
    <property type="term" value="F:heme binding"/>
    <property type="evidence" value="ECO:0007669"/>
    <property type="project" value="TreeGrafter"/>
</dbReference>
<feature type="binding site" evidence="10">
    <location>
        <position position="46"/>
    </location>
    <ligand>
        <name>Fe cation</name>
        <dbReference type="ChEBI" id="CHEBI:24875"/>
        <label>3</label>
    </ligand>
</feature>
<dbReference type="PROSITE" id="PS00549">
    <property type="entry name" value="BACTERIOFERRITIN"/>
    <property type="match status" value="1"/>
</dbReference>
<keyword evidence="6 9" id="KW-0408">Iron</keyword>
<evidence type="ECO:0000256" key="1">
    <source>
        <dbReference type="ARBA" id="ARBA00008093"/>
    </source>
</evidence>
<dbReference type="InterPro" id="IPR012347">
    <property type="entry name" value="Ferritin-like"/>
</dbReference>
<keyword evidence="7" id="KW-0406">Ion transport</keyword>
<dbReference type="GO" id="GO:0006826">
    <property type="term" value="P:iron ion transport"/>
    <property type="evidence" value="ECO:0007669"/>
    <property type="project" value="UniProtKB-KW"/>
</dbReference>
<dbReference type="InterPro" id="IPR009040">
    <property type="entry name" value="Ferritin-like_diiron"/>
</dbReference>
<feature type="binding site" evidence="10">
    <location>
        <position position="128"/>
    </location>
    <ligand>
        <name>Fe cation</name>
        <dbReference type="ChEBI" id="CHEBI:24875"/>
        <label>2</label>
    </ligand>
</feature>
<keyword evidence="14" id="KW-1185">Reference proteome</keyword>
<evidence type="ECO:0000256" key="5">
    <source>
        <dbReference type="ARBA" id="ARBA00023002"/>
    </source>
</evidence>
<evidence type="ECO:0000256" key="7">
    <source>
        <dbReference type="ARBA" id="ARBA00023065"/>
    </source>
</evidence>
<evidence type="ECO:0000256" key="8">
    <source>
        <dbReference type="ARBA" id="ARBA00036243"/>
    </source>
</evidence>
<evidence type="ECO:0000313" key="13">
    <source>
        <dbReference type="EMBL" id="QEL64315.1"/>
    </source>
</evidence>
<evidence type="ECO:0000256" key="4">
    <source>
        <dbReference type="ARBA" id="ARBA00022496"/>
    </source>
</evidence>
<dbReference type="NCBIfam" id="TIGR00754">
    <property type="entry name" value="bfr"/>
    <property type="match status" value="1"/>
</dbReference>
<dbReference type="Gene3D" id="1.20.1260.10">
    <property type="match status" value="1"/>
</dbReference>
<dbReference type="PROSITE" id="PS50905">
    <property type="entry name" value="FERRITIN_LIKE"/>
    <property type="match status" value="1"/>
</dbReference>
<accession>A0A5C1E6L6</accession>
<dbReference type="SUPFAM" id="SSF47240">
    <property type="entry name" value="Ferritin-like"/>
    <property type="match status" value="1"/>
</dbReference>
<feature type="binding site" evidence="10">
    <location>
        <position position="50"/>
    </location>
    <ligand>
        <name>Fe cation</name>
        <dbReference type="ChEBI" id="CHEBI:24875"/>
        <label>3</label>
    </ligand>
</feature>
<dbReference type="Pfam" id="PF00210">
    <property type="entry name" value="Ferritin"/>
    <property type="match status" value="1"/>
</dbReference>
<dbReference type="GO" id="GO:0005829">
    <property type="term" value="C:cytosol"/>
    <property type="evidence" value="ECO:0007669"/>
    <property type="project" value="TreeGrafter"/>
</dbReference>
<evidence type="ECO:0000313" key="14">
    <source>
        <dbReference type="Proteomes" id="UP000323671"/>
    </source>
</evidence>
<dbReference type="InterPro" id="IPR002024">
    <property type="entry name" value="Bacterioferritin"/>
</dbReference>
<feature type="binding site" evidence="10">
    <location>
        <position position="18"/>
    </location>
    <ligand>
        <name>Fe cation</name>
        <dbReference type="ChEBI" id="CHEBI:24875"/>
        <label>1</label>
    </ligand>
</feature>
<protein>
    <recommendedName>
        <fullName evidence="9 11">Bacterioferritin</fullName>
    </recommendedName>
</protein>
<keyword evidence="9 10" id="KW-0479">Metal-binding</keyword>
<dbReference type="GO" id="GO:0004322">
    <property type="term" value="F:ferroxidase activity"/>
    <property type="evidence" value="ECO:0007669"/>
    <property type="project" value="TreeGrafter"/>
</dbReference>
<evidence type="ECO:0000256" key="3">
    <source>
        <dbReference type="ARBA" id="ARBA00022448"/>
    </source>
</evidence>
<feature type="binding site" evidence="10">
    <location>
        <position position="51"/>
    </location>
    <ligand>
        <name>Fe cation</name>
        <dbReference type="ChEBI" id="CHEBI:24875"/>
        <label>1</label>
    </ligand>
</feature>
<dbReference type="PANTHER" id="PTHR30295:SF9">
    <property type="entry name" value="BACTERIOFERRITIN"/>
    <property type="match status" value="1"/>
</dbReference>
<dbReference type="PIRSF" id="PIRSF002560">
    <property type="entry name" value="Bacterioferritin"/>
    <property type="match status" value="1"/>
</dbReference>
<dbReference type="PRINTS" id="PR00601">
    <property type="entry name" value="BACFERRITIN"/>
</dbReference>
<dbReference type="EMBL" id="CP022579">
    <property type="protein sequence ID" value="QEL64315.1"/>
    <property type="molecule type" value="Genomic_DNA"/>
</dbReference>
<evidence type="ECO:0000256" key="6">
    <source>
        <dbReference type="ARBA" id="ARBA00023004"/>
    </source>
</evidence>
<gene>
    <name evidence="13" type="primary">bfr</name>
    <name evidence="13" type="ORF">OTERR_08390</name>
</gene>
<feature type="binding site" evidence="10">
    <location>
        <position position="94"/>
    </location>
    <ligand>
        <name>Fe cation</name>
        <dbReference type="ChEBI" id="CHEBI:24875"/>
        <label>2</label>
    </ligand>
</feature>
<dbReference type="Proteomes" id="UP000323671">
    <property type="component" value="Chromosome"/>
</dbReference>
<feature type="binding site" evidence="10">
    <location>
        <position position="54"/>
    </location>
    <ligand>
        <name>Fe cation</name>
        <dbReference type="ChEBI" id="CHEBI:24875"/>
        <label>1</label>
    </ligand>
</feature>
<proteinExistence type="inferred from homology"/>
<keyword evidence="4" id="KW-0410">Iron transport</keyword>
<evidence type="ECO:0000256" key="9">
    <source>
        <dbReference type="PIRNR" id="PIRNR002560"/>
    </source>
</evidence>